<feature type="region of interest" description="Disordered" evidence="1">
    <location>
        <begin position="387"/>
        <end position="450"/>
    </location>
</feature>
<sequence>MAVTIQHLNSDATFLFTFEPRSYRHVQPGPSRSPKLFRILLDPWITGPAKFIHPKIAKATHRQPPCILSLLELPEPDLVIISHNSSKHCNEATLRQLPAIGTKTIILSTPASDSKIKSWKNFEKGKVKILPRWEPSKPGDPKGPNILRYTVPSIPPGEPGEVTVAFIPQKHDLSGLHYAIAITYRPPSPPLYHLPLPQRLRIKSQTSLISPVTTTSSQHQQHPIPQADDRPISILYVPHGISYSTIHSYATNHLISEAALPLTVLLHPFNVHHQAPFWHKTRDIVPSGIEIAIKLAAKTWIGAHDGDLVHRGLIKKPFTRKRQQAKSCYTEDDVTQLLSDTANGSNTTTTTVLVLESGEKTTLHSSTTTVGKAGTTTIAENNRAIHDEQEQQQQIENQNNTADGESEGQNQKGTSKEEEGQQTKDVSLTKPGSPDSGKGQGQATAQADMLMGSSLEKCNWRSNLELFLEKGGD</sequence>
<feature type="compositionally biased region" description="Low complexity" evidence="1">
    <location>
        <begin position="391"/>
        <end position="400"/>
    </location>
</feature>
<dbReference type="Proteomes" id="UP001302321">
    <property type="component" value="Unassembled WGS sequence"/>
</dbReference>
<name>A0AAN6WBK3_9PEZI</name>
<evidence type="ECO:0000256" key="1">
    <source>
        <dbReference type="SAM" id="MobiDB-lite"/>
    </source>
</evidence>
<organism evidence="2 3">
    <name type="scientific">Triangularia setosa</name>
    <dbReference type="NCBI Taxonomy" id="2587417"/>
    <lineage>
        <taxon>Eukaryota</taxon>
        <taxon>Fungi</taxon>
        <taxon>Dikarya</taxon>
        <taxon>Ascomycota</taxon>
        <taxon>Pezizomycotina</taxon>
        <taxon>Sordariomycetes</taxon>
        <taxon>Sordariomycetidae</taxon>
        <taxon>Sordariales</taxon>
        <taxon>Podosporaceae</taxon>
        <taxon>Triangularia</taxon>
    </lineage>
</organism>
<protein>
    <submittedName>
        <fullName evidence="2">Uncharacterized protein</fullName>
    </submittedName>
</protein>
<keyword evidence="3" id="KW-1185">Reference proteome</keyword>
<comment type="caution">
    <text evidence="2">The sequence shown here is derived from an EMBL/GenBank/DDBJ whole genome shotgun (WGS) entry which is preliminary data.</text>
</comment>
<reference evidence="2" key="1">
    <citation type="journal article" date="2023" name="Mol. Phylogenet. Evol.">
        <title>Genome-scale phylogeny and comparative genomics of the fungal order Sordariales.</title>
        <authorList>
            <person name="Hensen N."/>
            <person name="Bonometti L."/>
            <person name="Westerberg I."/>
            <person name="Brannstrom I.O."/>
            <person name="Guillou S."/>
            <person name="Cros-Aarteil S."/>
            <person name="Calhoun S."/>
            <person name="Haridas S."/>
            <person name="Kuo A."/>
            <person name="Mondo S."/>
            <person name="Pangilinan J."/>
            <person name="Riley R."/>
            <person name="LaButti K."/>
            <person name="Andreopoulos B."/>
            <person name="Lipzen A."/>
            <person name="Chen C."/>
            <person name="Yan M."/>
            <person name="Daum C."/>
            <person name="Ng V."/>
            <person name="Clum A."/>
            <person name="Steindorff A."/>
            <person name="Ohm R.A."/>
            <person name="Martin F."/>
            <person name="Silar P."/>
            <person name="Natvig D.O."/>
            <person name="Lalanne C."/>
            <person name="Gautier V."/>
            <person name="Ament-Velasquez S.L."/>
            <person name="Kruys A."/>
            <person name="Hutchinson M.I."/>
            <person name="Powell A.J."/>
            <person name="Barry K."/>
            <person name="Miller A.N."/>
            <person name="Grigoriev I.V."/>
            <person name="Debuchy R."/>
            <person name="Gladieux P."/>
            <person name="Hiltunen Thoren M."/>
            <person name="Johannesson H."/>
        </authorList>
    </citation>
    <scope>NUCLEOTIDE SEQUENCE</scope>
    <source>
        <strain evidence="2">CBS 892.96</strain>
    </source>
</reference>
<dbReference type="PANTHER" id="PTHR36142">
    <property type="entry name" value="METALLO-HYDROLASE/OXIDOREDUCTASE SUPERFAMILY PROTEIN"/>
    <property type="match status" value="1"/>
</dbReference>
<reference evidence="2" key="2">
    <citation type="submission" date="2023-05" db="EMBL/GenBank/DDBJ databases">
        <authorList>
            <consortium name="Lawrence Berkeley National Laboratory"/>
            <person name="Steindorff A."/>
            <person name="Hensen N."/>
            <person name="Bonometti L."/>
            <person name="Westerberg I."/>
            <person name="Brannstrom I.O."/>
            <person name="Guillou S."/>
            <person name="Cros-Aarteil S."/>
            <person name="Calhoun S."/>
            <person name="Haridas S."/>
            <person name="Kuo A."/>
            <person name="Mondo S."/>
            <person name="Pangilinan J."/>
            <person name="Riley R."/>
            <person name="Labutti K."/>
            <person name="Andreopoulos B."/>
            <person name="Lipzen A."/>
            <person name="Chen C."/>
            <person name="Yanf M."/>
            <person name="Daum C."/>
            <person name="Ng V."/>
            <person name="Clum A."/>
            <person name="Ohm R."/>
            <person name="Martin F."/>
            <person name="Silar P."/>
            <person name="Natvig D."/>
            <person name="Lalanne C."/>
            <person name="Gautier V."/>
            <person name="Ament-Velasquez S.L."/>
            <person name="Kruys A."/>
            <person name="Hutchinson M.I."/>
            <person name="Powell A.J."/>
            <person name="Barry K."/>
            <person name="Miller A.N."/>
            <person name="Grigoriev I.V."/>
            <person name="Debuchy R."/>
            <person name="Gladieux P."/>
            <person name="Thoren M.H."/>
            <person name="Johannesson H."/>
        </authorList>
    </citation>
    <scope>NUCLEOTIDE SEQUENCE</scope>
    <source>
        <strain evidence="2">CBS 892.96</strain>
    </source>
</reference>
<evidence type="ECO:0000313" key="3">
    <source>
        <dbReference type="Proteomes" id="UP001302321"/>
    </source>
</evidence>
<evidence type="ECO:0000313" key="2">
    <source>
        <dbReference type="EMBL" id="KAK4178830.1"/>
    </source>
</evidence>
<dbReference type="AlphaFoldDB" id="A0AAN6WBK3"/>
<proteinExistence type="predicted"/>
<accession>A0AAN6WBK3</accession>
<dbReference type="Gene3D" id="3.60.15.10">
    <property type="entry name" value="Ribonuclease Z/Hydroxyacylglutathione hydrolase-like"/>
    <property type="match status" value="1"/>
</dbReference>
<dbReference type="EMBL" id="MU866129">
    <property type="protein sequence ID" value="KAK4178830.1"/>
    <property type="molecule type" value="Genomic_DNA"/>
</dbReference>
<dbReference type="InterPro" id="IPR036866">
    <property type="entry name" value="RibonucZ/Hydroxyglut_hydro"/>
</dbReference>
<gene>
    <name evidence="2" type="ORF">QBC36DRAFT_181599</name>
</gene>
<feature type="compositionally biased region" description="Polar residues" evidence="1">
    <location>
        <begin position="401"/>
        <end position="413"/>
    </location>
</feature>
<dbReference type="PANTHER" id="PTHR36142:SF5">
    <property type="entry name" value="METALLO-BETA-LACTAMASE DOMAIN-CONTAINING PROTEIN"/>
    <property type="match status" value="1"/>
</dbReference>